<evidence type="ECO:0000313" key="4">
    <source>
        <dbReference type="EMBL" id="SET19808.1"/>
    </source>
</evidence>
<reference evidence="5" key="1">
    <citation type="submission" date="2016-10" db="EMBL/GenBank/DDBJ databases">
        <authorList>
            <person name="Varghese N."/>
            <person name="Submissions S."/>
        </authorList>
    </citation>
    <scope>NUCLEOTIDE SEQUENCE [LARGE SCALE GENOMIC DNA]</scope>
    <source>
        <strain evidence="5">DSM 13577</strain>
    </source>
</reference>
<dbReference type="Pfam" id="PF04203">
    <property type="entry name" value="Sortase"/>
    <property type="match status" value="1"/>
</dbReference>
<accession>A0A1I0CJI6</accession>
<dbReference type="STRING" id="1120990.SAMN03080614_10785"/>
<dbReference type="Gene3D" id="2.40.260.10">
    <property type="entry name" value="Sortase"/>
    <property type="match status" value="1"/>
</dbReference>
<proteinExistence type="predicted"/>
<dbReference type="InterPro" id="IPR009835">
    <property type="entry name" value="SrtB"/>
</dbReference>
<dbReference type="AlphaFoldDB" id="A0A1I0CJI6"/>
<name>A0A1I0CJI6_9FIRM</name>
<evidence type="ECO:0000313" key="5">
    <source>
        <dbReference type="Proteomes" id="UP000243819"/>
    </source>
</evidence>
<keyword evidence="3" id="KW-1133">Transmembrane helix</keyword>
<dbReference type="EMBL" id="FOIF01000078">
    <property type="protein sequence ID" value="SET19808.1"/>
    <property type="molecule type" value="Genomic_DNA"/>
</dbReference>
<gene>
    <name evidence="4" type="ORF">SAMN03080614_10785</name>
</gene>
<organism evidence="4 5">
    <name type="scientific">Anaerobranca gottschalkii DSM 13577</name>
    <dbReference type="NCBI Taxonomy" id="1120990"/>
    <lineage>
        <taxon>Bacteria</taxon>
        <taxon>Bacillati</taxon>
        <taxon>Bacillota</taxon>
        <taxon>Clostridia</taxon>
        <taxon>Eubacteriales</taxon>
        <taxon>Proteinivoracaceae</taxon>
        <taxon>Anaerobranca</taxon>
    </lineage>
</organism>
<dbReference type="GO" id="GO:0016787">
    <property type="term" value="F:hydrolase activity"/>
    <property type="evidence" value="ECO:0007669"/>
    <property type="project" value="UniProtKB-KW"/>
</dbReference>
<dbReference type="InterPro" id="IPR005754">
    <property type="entry name" value="Sortase"/>
</dbReference>
<feature type="active site" description="Acyl-thioester intermediate" evidence="2">
    <location>
        <position position="230"/>
    </location>
</feature>
<keyword evidence="3" id="KW-0472">Membrane</keyword>
<sequence length="249" mass="29653">MLKKAVYFLVLGIFIYSSTQGLWGLYQYYRNSRDYQQVREIYQQSLNIGEKEDTESPNEHENPNEKLFDKLLEINPDTVAWIFIENSNIDYPVVQGVDNHYYLNINFNGVRNRGGAIFMDYRNNPIDFDQNTIIYGHRMRDGSMFAHLTKFRDKDFFNNNDKIYLKTREGNYIFKVYSIYVTEANSYYITPNFSTEEEYLQFLQYTRKNSIFKKEVELGITDKILTLSTCSYEFDNARLVVHAKLMEQK</sequence>
<evidence type="ECO:0000256" key="1">
    <source>
        <dbReference type="ARBA" id="ARBA00022801"/>
    </source>
</evidence>
<feature type="transmembrane region" description="Helical" evidence="3">
    <location>
        <begin position="6"/>
        <end position="26"/>
    </location>
</feature>
<dbReference type="NCBIfam" id="TIGR03064">
    <property type="entry name" value="sortase_srtB"/>
    <property type="match status" value="1"/>
</dbReference>
<protein>
    <submittedName>
        <fullName evidence="4">Sortase B. Cysteine peptidase. MEROPS family C60B</fullName>
    </submittedName>
</protein>
<evidence type="ECO:0000256" key="3">
    <source>
        <dbReference type="SAM" id="Phobius"/>
    </source>
</evidence>
<dbReference type="RefSeq" id="WP_177159801.1">
    <property type="nucleotide sequence ID" value="NZ_FOIF01000078.1"/>
</dbReference>
<evidence type="ECO:0000256" key="2">
    <source>
        <dbReference type="PIRSR" id="PIRSR605754-1"/>
    </source>
</evidence>
<dbReference type="CDD" id="cd05826">
    <property type="entry name" value="Sortase_B"/>
    <property type="match status" value="1"/>
</dbReference>
<dbReference type="InterPro" id="IPR023365">
    <property type="entry name" value="Sortase_dom-sf"/>
</dbReference>
<keyword evidence="5" id="KW-1185">Reference proteome</keyword>
<keyword evidence="1" id="KW-0378">Hydrolase</keyword>
<feature type="active site" description="Proton donor/acceptor" evidence="2">
    <location>
        <position position="137"/>
    </location>
</feature>
<dbReference type="Proteomes" id="UP000243819">
    <property type="component" value="Unassembled WGS sequence"/>
</dbReference>
<dbReference type="SUPFAM" id="SSF63817">
    <property type="entry name" value="Sortase"/>
    <property type="match status" value="1"/>
</dbReference>
<keyword evidence="3" id="KW-0812">Transmembrane</keyword>